<dbReference type="AlphaFoldDB" id="A0A3M0ST85"/>
<evidence type="ECO:0000313" key="1">
    <source>
        <dbReference type="EMBL" id="RMC97817.1"/>
    </source>
</evidence>
<evidence type="ECO:0008006" key="3">
    <source>
        <dbReference type="Google" id="ProtNLM"/>
    </source>
</evidence>
<dbReference type="Proteomes" id="UP000277999">
    <property type="component" value="Unassembled WGS sequence"/>
</dbReference>
<dbReference type="InterPro" id="IPR009303">
    <property type="entry name" value="DUF960"/>
</dbReference>
<evidence type="ECO:0000313" key="2">
    <source>
        <dbReference type="Proteomes" id="UP000277999"/>
    </source>
</evidence>
<comment type="caution">
    <text evidence="1">The sequence shown here is derived from an EMBL/GenBank/DDBJ whole genome shotgun (WGS) entry which is preliminary data.</text>
</comment>
<sequence>MTCGVKHDINEKNPVTFLLLWSLIDEMEVDKDKKDYLQIFILRAKFDKKNLQEIIHMQEKPPYKKAHRYFTEIPIDAKVYAIDDGEHSTMLLAEEY</sequence>
<gene>
    <name evidence="1" type="ORF">D9O40_14295</name>
</gene>
<reference evidence="1 2" key="1">
    <citation type="submission" date="2018-10" db="EMBL/GenBank/DDBJ databases">
        <title>Genome-centric metagenomics revealed C2 chemical producing, CO utilizing Clostridium with novel acetogenic gene cluster.</title>
        <authorList>
            <person name="Kang H."/>
            <person name="Park B."/>
            <person name="Choi I.G."/>
            <person name="Chang I.S."/>
        </authorList>
    </citation>
    <scope>NUCLEOTIDE SEQUENCE [LARGE SCALE GENOMIC DNA]</scope>
    <source>
        <strain evidence="1 2">H21-9</strain>
    </source>
</reference>
<dbReference type="Pfam" id="PF06124">
    <property type="entry name" value="DUF960"/>
    <property type="match status" value="1"/>
</dbReference>
<protein>
    <recommendedName>
        <fullName evidence="3">DUF960 domain-containing protein</fullName>
    </recommendedName>
</protein>
<proteinExistence type="predicted"/>
<dbReference type="EMBL" id="RFAQ01000053">
    <property type="protein sequence ID" value="RMC97817.1"/>
    <property type="molecule type" value="Genomic_DNA"/>
</dbReference>
<accession>A0A3M0ST85</accession>
<organism evidence="1 2">
    <name type="scientific">Clostridium autoethanogenum</name>
    <dbReference type="NCBI Taxonomy" id="84023"/>
    <lineage>
        <taxon>Bacteria</taxon>
        <taxon>Bacillati</taxon>
        <taxon>Bacillota</taxon>
        <taxon>Clostridia</taxon>
        <taxon>Eubacteriales</taxon>
        <taxon>Clostridiaceae</taxon>
        <taxon>Clostridium</taxon>
    </lineage>
</organism>
<dbReference type="Gene3D" id="3.10.450.150">
    <property type="entry name" value="enterococcus faecalis protein"/>
    <property type="match status" value="1"/>
</dbReference>
<name>A0A3M0ST85_9CLOT</name>